<reference evidence="7 8" key="1">
    <citation type="submission" date="2019-02" db="EMBL/GenBank/DDBJ databases">
        <title>Genome sequencing of the rare red list fungi Antrodiella citrinella (Flaviporus citrinellus).</title>
        <authorList>
            <person name="Buettner E."/>
            <person name="Kellner H."/>
        </authorList>
    </citation>
    <scope>NUCLEOTIDE SEQUENCE [LARGE SCALE GENOMIC DNA]</scope>
    <source>
        <strain evidence="7 8">DSM 108506</strain>
    </source>
</reference>
<sequence length="454" mass="50262">MPTIQATASLQLDWIIVGGGLSGLATAYVLRKAGHRVRVLEKLQKLDVPAAGLRVPPNLSKIFKDWIAVMKETGGDFLMMHHEDVHKMLYRLAVEAGVTVELGVEVVAVEAGQSDESPEPRVVLASGQVYTADLVVGADGPTSIVRQTAFDIDDTAEPVGVTVLGGIIPADAMLKDPDWSSFVLADEWPIFMGPRRSLCCHPVRAKKEFSVQLFWPNDEAGPDNVGPESWYEVIPTTSIDFTPYAPSIQRLLAMVPFLTRTRFMKRAEELENWSDDSGRIVLIGEAAHPWFPGGSHISSMVVEDAVVFGTLFSHLSDHSQIGSFLSAYQELREARTKVVKQEDITNAQLVMLPYGPDRDARNANMAPLSRTDDWDEGILKRELDVFAEIFCYEAEDAAEEWWVDWGRFSQRAKGQQQQSYQDDHAADAGTHQQMGFMYGAVTSVTGHHSDDEES</sequence>
<keyword evidence="4" id="KW-0560">Oxidoreductase</keyword>
<dbReference type="GO" id="GO:0071949">
    <property type="term" value="F:FAD binding"/>
    <property type="evidence" value="ECO:0007669"/>
    <property type="project" value="InterPro"/>
</dbReference>
<proteinExistence type="inferred from homology"/>
<dbReference type="GO" id="GO:0004497">
    <property type="term" value="F:monooxygenase activity"/>
    <property type="evidence" value="ECO:0007669"/>
    <property type="project" value="UniProtKB-KW"/>
</dbReference>
<dbReference type="Pfam" id="PF01494">
    <property type="entry name" value="FAD_binding_3"/>
    <property type="match status" value="1"/>
</dbReference>
<keyword evidence="8" id="KW-1185">Reference proteome</keyword>
<evidence type="ECO:0000313" key="7">
    <source>
        <dbReference type="EMBL" id="THH32492.1"/>
    </source>
</evidence>
<dbReference type="InterPro" id="IPR050493">
    <property type="entry name" value="FAD-dep_Monooxygenase_BioMet"/>
</dbReference>
<keyword evidence="5" id="KW-0503">Monooxygenase</keyword>
<dbReference type="Gene3D" id="3.50.50.60">
    <property type="entry name" value="FAD/NAD(P)-binding domain"/>
    <property type="match status" value="1"/>
</dbReference>
<keyword evidence="3" id="KW-0274">FAD</keyword>
<name>A0A4S4N0U8_9APHY</name>
<dbReference type="InterPro" id="IPR002938">
    <property type="entry name" value="FAD-bd"/>
</dbReference>
<dbReference type="PANTHER" id="PTHR13789:SF314">
    <property type="entry name" value="FAD-BINDING DOMAIN-CONTAINING PROTEIN"/>
    <property type="match status" value="1"/>
</dbReference>
<dbReference type="EMBL" id="SGPM01000020">
    <property type="protein sequence ID" value="THH32492.1"/>
    <property type="molecule type" value="Genomic_DNA"/>
</dbReference>
<comment type="caution">
    <text evidence="7">The sequence shown here is derived from an EMBL/GenBank/DDBJ whole genome shotgun (WGS) entry which is preliminary data.</text>
</comment>
<keyword evidence="2" id="KW-0285">Flavoprotein</keyword>
<dbReference type="SUPFAM" id="SSF51905">
    <property type="entry name" value="FAD/NAD(P)-binding domain"/>
    <property type="match status" value="1"/>
</dbReference>
<evidence type="ECO:0000256" key="3">
    <source>
        <dbReference type="ARBA" id="ARBA00022827"/>
    </source>
</evidence>
<dbReference type="Proteomes" id="UP000308730">
    <property type="component" value="Unassembled WGS sequence"/>
</dbReference>
<dbReference type="PRINTS" id="PR00420">
    <property type="entry name" value="RNGMNOXGNASE"/>
</dbReference>
<dbReference type="AlphaFoldDB" id="A0A4S4N0U8"/>
<dbReference type="PANTHER" id="PTHR13789">
    <property type="entry name" value="MONOOXYGENASE"/>
    <property type="match status" value="1"/>
</dbReference>
<gene>
    <name evidence="7" type="ORF">EUX98_g1676</name>
</gene>
<accession>A0A4S4N0U8</accession>
<evidence type="ECO:0000256" key="5">
    <source>
        <dbReference type="ARBA" id="ARBA00023033"/>
    </source>
</evidence>
<evidence type="ECO:0000259" key="6">
    <source>
        <dbReference type="Pfam" id="PF01494"/>
    </source>
</evidence>
<dbReference type="Pfam" id="PF13450">
    <property type="entry name" value="NAD_binding_8"/>
    <property type="match status" value="1"/>
</dbReference>
<comment type="similarity">
    <text evidence="1">Belongs to the paxM FAD-dependent monooxygenase family.</text>
</comment>
<protein>
    <recommendedName>
        <fullName evidence="6">FAD-binding domain-containing protein</fullName>
    </recommendedName>
</protein>
<evidence type="ECO:0000256" key="2">
    <source>
        <dbReference type="ARBA" id="ARBA00022630"/>
    </source>
</evidence>
<evidence type="ECO:0000256" key="4">
    <source>
        <dbReference type="ARBA" id="ARBA00023002"/>
    </source>
</evidence>
<dbReference type="OrthoDB" id="5428495at2759"/>
<organism evidence="7 8">
    <name type="scientific">Antrodiella citrinella</name>
    <dbReference type="NCBI Taxonomy" id="2447956"/>
    <lineage>
        <taxon>Eukaryota</taxon>
        <taxon>Fungi</taxon>
        <taxon>Dikarya</taxon>
        <taxon>Basidiomycota</taxon>
        <taxon>Agaricomycotina</taxon>
        <taxon>Agaricomycetes</taxon>
        <taxon>Polyporales</taxon>
        <taxon>Steccherinaceae</taxon>
        <taxon>Antrodiella</taxon>
    </lineage>
</organism>
<feature type="domain" description="FAD-binding" evidence="6">
    <location>
        <begin position="76"/>
        <end position="339"/>
    </location>
</feature>
<dbReference type="InterPro" id="IPR036188">
    <property type="entry name" value="FAD/NAD-bd_sf"/>
</dbReference>
<evidence type="ECO:0000256" key="1">
    <source>
        <dbReference type="ARBA" id="ARBA00007992"/>
    </source>
</evidence>
<evidence type="ECO:0000313" key="8">
    <source>
        <dbReference type="Proteomes" id="UP000308730"/>
    </source>
</evidence>